<comment type="caution">
    <text evidence="1">The sequence shown here is derived from an EMBL/GenBank/DDBJ whole genome shotgun (WGS) entry which is preliminary data.</text>
</comment>
<evidence type="ECO:0000313" key="2">
    <source>
        <dbReference type="Proteomes" id="UP000249341"/>
    </source>
</evidence>
<dbReference type="InterPro" id="IPR028994">
    <property type="entry name" value="Integrin_alpha_N"/>
</dbReference>
<keyword evidence="2" id="KW-1185">Reference proteome</keyword>
<dbReference type="Gene3D" id="2.130.10.130">
    <property type="entry name" value="Integrin alpha, N-terminal"/>
    <property type="match status" value="1"/>
</dbReference>
<sequence length="404" mass="42811">ITIDASAPPAPDVTSDVFLEATADGATWATVKFGQTGPVTFESTGATKFTFSFSGQEPRTLNATAGKLTVTDLKPRNAGPNALWVKAFDAVGNPSPQTSYVTYVMPSDVADQPHDLTGDKMPDLLVINGDGRLRTCPSQPNGGIHPCLVSSYSTGNKLDPTGHWFDSVSGKTSLITKYADTYPGDGTTDLFVRHYDGSFWLYPGDGYGSFNVDQRLKVMLPSNAPATSTWTQIKAVGDITGDKLPDLAIRAGSAFWLLSGYTGASFQTATLMEGTAWSTAEIVNIADVNLDGTPDMTFRKPDTGIMYLRQGKPGTVAGSVTLDSLKTAAASLKGSDAQYGTGWTTANVPVVVGIPDVNGDTIPDIWTRRGDTGIVKVYWPSATDTGTFKDAIITVNWSAMKGFG</sequence>
<dbReference type="SUPFAM" id="SSF69318">
    <property type="entry name" value="Integrin alpha N-terminal domain"/>
    <property type="match status" value="1"/>
</dbReference>
<dbReference type="AlphaFoldDB" id="A0A327ZDZ0"/>
<dbReference type="EMBL" id="QLMJ01000005">
    <property type="protein sequence ID" value="RAK38531.1"/>
    <property type="molecule type" value="Genomic_DNA"/>
</dbReference>
<organism evidence="1 2">
    <name type="scientific">Actinoplanes lutulentus</name>
    <dbReference type="NCBI Taxonomy" id="1287878"/>
    <lineage>
        <taxon>Bacteria</taxon>
        <taxon>Bacillati</taxon>
        <taxon>Actinomycetota</taxon>
        <taxon>Actinomycetes</taxon>
        <taxon>Micromonosporales</taxon>
        <taxon>Micromonosporaceae</taxon>
        <taxon>Actinoplanes</taxon>
    </lineage>
</organism>
<evidence type="ECO:0000313" key="1">
    <source>
        <dbReference type="EMBL" id="RAK38531.1"/>
    </source>
</evidence>
<accession>A0A327ZDZ0</accession>
<proteinExistence type="predicted"/>
<dbReference type="Proteomes" id="UP000249341">
    <property type="component" value="Unassembled WGS sequence"/>
</dbReference>
<gene>
    <name evidence="1" type="ORF">B0I29_105479</name>
</gene>
<name>A0A327ZDZ0_9ACTN</name>
<protein>
    <recommendedName>
        <fullName evidence="3">VCBS repeat protein</fullName>
    </recommendedName>
</protein>
<reference evidence="1 2" key="1">
    <citation type="submission" date="2018-06" db="EMBL/GenBank/DDBJ databases">
        <title>Genomic Encyclopedia of Type Strains, Phase III (KMG-III): the genomes of soil and plant-associated and newly described type strains.</title>
        <authorList>
            <person name="Whitman W."/>
        </authorList>
    </citation>
    <scope>NUCLEOTIDE SEQUENCE [LARGE SCALE GENOMIC DNA]</scope>
    <source>
        <strain evidence="1 2">CGMCC 4.7090</strain>
    </source>
</reference>
<evidence type="ECO:0008006" key="3">
    <source>
        <dbReference type="Google" id="ProtNLM"/>
    </source>
</evidence>
<feature type="non-terminal residue" evidence="1">
    <location>
        <position position="1"/>
    </location>
</feature>